<protein>
    <submittedName>
        <fullName evidence="6">DNA-binding response regulator</fullName>
    </submittedName>
</protein>
<dbReference type="InterPro" id="IPR039420">
    <property type="entry name" value="WalR-like"/>
</dbReference>
<dbReference type="Pfam" id="PF00072">
    <property type="entry name" value="Response_reg"/>
    <property type="match status" value="1"/>
</dbReference>
<dbReference type="CDD" id="cd00383">
    <property type="entry name" value="trans_reg_C"/>
    <property type="match status" value="1"/>
</dbReference>
<evidence type="ECO:0000313" key="7">
    <source>
        <dbReference type="Proteomes" id="UP000233491"/>
    </source>
</evidence>
<dbReference type="EMBL" id="PJNW01000014">
    <property type="protein sequence ID" value="PKR88010.1"/>
    <property type="molecule type" value="Genomic_DNA"/>
</dbReference>
<organism evidence="6 7">
    <name type="scientific">Pleomorphomonas diazotrophica</name>
    <dbReference type="NCBI Taxonomy" id="1166257"/>
    <lineage>
        <taxon>Bacteria</taxon>
        <taxon>Pseudomonadati</taxon>
        <taxon>Pseudomonadota</taxon>
        <taxon>Alphaproteobacteria</taxon>
        <taxon>Hyphomicrobiales</taxon>
        <taxon>Pleomorphomonadaceae</taxon>
        <taxon>Pleomorphomonas</taxon>
    </lineage>
</organism>
<dbReference type="SUPFAM" id="SSF52172">
    <property type="entry name" value="CheY-like"/>
    <property type="match status" value="1"/>
</dbReference>
<dbReference type="OrthoDB" id="9802426at2"/>
<evidence type="ECO:0000256" key="3">
    <source>
        <dbReference type="PROSITE-ProRule" id="PRU01091"/>
    </source>
</evidence>
<evidence type="ECO:0000256" key="1">
    <source>
        <dbReference type="ARBA" id="ARBA00023125"/>
    </source>
</evidence>
<accession>A0A1I4RW04</accession>
<dbReference type="GO" id="GO:0005829">
    <property type="term" value="C:cytosol"/>
    <property type="evidence" value="ECO:0007669"/>
    <property type="project" value="TreeGrafter"/>
</dbReference>
<evidence type="ECO:0000313" key="6">
    <source>
        <dbReference type="EMBL" id="PKR88010.1"/>
    </source>
</evidence>
<dbReference type="InterPro" id="IPR001867">
    <property type="entry name" value="OmpR/PhoB-type_DNA-bd"/>
</dbReference>
<comment type="caution">
    <text evidence="6">The sequence shown here is derived from an EMBL/GenBank/DDBJ whole genome shotgun (WGS) entry which is preliminary data.</text>
</comment>
<evidence type="ECO:0000256" key="2">
    <source>
        <dbReference type="PROSITE-ProRule" id="PRU00169"/>
    </source>
</evidence>
<proteinExistence type="predicted"/>
<keyword evidence="1 3" id="KW-0238">DNA-binding</keyword>
<dbReference type="PANTHER" id="PTHR48111">
    <property type="entry name" value="REGULATOR OF RPOS"/>
    <property type="match status" value="1"/>
</dbReference>
<feature type="domain" description="Response regulatory" evidence="4">
    <location>
        <begin position="2"/>
        <end position="116"/>
    </location>
</feature>
<dbReference type="InterPro" id="IPR016032">
    <property type="entry name" value="Sig_transdc_resp-reg_C-effctor"/>
</dbReference>
<dbReference type="SUPFAM" id="SSF46894">
    <property type="entry name" value="C-terminal effector domain of the bipartite response regulators"/>
    <property type="match status" value="1"/>
</dbReference>
<dbReference type="Gene3D" id="1.10.10.10">
    <property type="entry name" value="Winged helix-like DNA-binding domain superfamily/Winged helix DNA-binding domain"/>
    <property type="match status" value="1"/>
</dbReference>
<dbReference type="Proteomes" id="UP000233491">
    <property type="component" value="Unassembled WGS sequence"/>
</dbReference>
<feature type="DNA-binding region" description="OmpR/PhoB-type" evidence="3">
    <location>
        <begin position="124"/>
        <end position="222"/>
    </location>
</feature>
<keyword evidence="7" id="KW-1185">Reference proteome</keyword>
<evidence type="ECO:0000259" key="5">
    <source>
        <dbReference type="PROSITE" id="PS51755"/>
    </source>
</evidence>
<dbReference type="GO" id="GO:0032993">
    <property type="term" value="C:protein-DNA complex"/>
    <property type="evidence" value="ECO:0007669"/>
    <property type="project" value="TreeGrafter"/>
</dbReference>
<feature type="domain" description="OmpR/PhoB-type" evidence="5">
    <location>
        <begin position="124"/>
        <end position="222"/>
    </location>
</feature>
<dbReference type="GO" id="GO:0006355">
    <property type="term" value="P:regulation of DNA-templated transcription"/>
    <property type="evidence" value="ECO:0007669"/>
    <property type="project" value="InterPro"/>
</dbReference>
<dbReference type="GO" id="GO:0000156">
    <property type="term" value="F:phosphorelay response regulator activity"/>
    <property type="evidence" value="ECO:0007669"/>
    <property type="project" value="TreeGrafter"/>
</dbReference>
<dbReference type="Pfam" id="PF00486">
    <property type="entry name" value="Trans_reg_C"/>
    <property type="match status" value="1"/>
</dbReference>
<dbReference type="SMART" id="SM00448">
    <property type="entry name" value="REC"/>
    <property type="match status" value="1"/>
</dbReference>
<dbReference type="AlphaFoldDB" id="A0A1I4RW04"/>
<name>A0A1I4RW04_9HYPH</name>
<dbReference type="PROSITE" id="PS51755">
    <property type="entry name" value="OMPR_PHOB"/>
    <property type="match status" value="1"/>
</dbReference>
<gene>
    <name evidence="6" type="ORF">CXZ10_16235</name>
</gene>
<evidence type="ECO:0000259" key="4">
    <source>
        <dbReference type="PROSITE" id="PS50110"/>
    </source>
</evidence>
<dbReference type="PROSITE" id="PS50110">
    <property type="entry name" value="RESPONSE_REGULATORY"/>
    <property type="match status" value="1"/>
</dbReference>
<dbReference type="SMART" id="SM00862">
    <property type="entry name" value="Trans_reg_C"/>
    <property type="match status" value="1"/>
</dbReference>
<dbReference type="GO" id="GO:0000976">
    <property type="term" value="F:transcription cis-regulatory region binding"/>
    <property type="evidence" value="ECO:0007669"/>
    <property type="project" value="TreeGrafter"/>
</dbReference>
<dbReference type="InterPro" id="IPR011006">
    <property type="entry name" value="CheY-like_superfamily"/>
</dbReference>
<dbReference type="Gene3D" id="6.10.250.690">
    <property type="match status" value="1"/>
</dbReference>
<keyword evidence="2" id="KW-0597">Phosphoprotein</keyword>
<dbReference type="PANTHER" id="PTHR48111:SF36">
    <property type="entry name" value="TRANSCRIPTIONAL REGULATORY PROTEIN CUTR"/>
    <property type="match status" value="1"/>
</dbReference>
<reference evidence="6 7" key="1">
    <citation type="submission" date="2017-12" db="EMBL/GenBank/DDBJ databases">
        <title>Anaerobic carbon monoxide metabolism by Pleomorphomonas carboxyditropha sp. nov., a new mesophilic hydrogenogenic carboxidotroph.</title>
        <authorList>
            <person name="Esquivel-Elizondo S."/>
            <person name="Krajmalnik-Brown R."/>
        </authorList>
    </citation>
    <scope>NUCLEOTIDE SEQUENCE [LARGE SCALE GENOMIC DNA]</scope>
    <source>
        <strain evidence="6 7">R5-392</strain>
    </source>
</reference>
<feature type="modified residue" description="4-aspartylphosphate" evidence="2">
    <location>
        <position position="51"/>
    </location>
</feature>
<dbReference type="RefSeq" id="WP_101290413.1">
    <property type="nucleotide sequence ID" value="NZ_FOUQ01000002.1"/>
</dbReference>
<dbReference type="InterPro" id="IPR036388">
    <property type="entry name" value="WH-like_DNA-bd_sf"/>
</dbReference>
<dbReference type="InterPro" id="IPR001789">
    <property type="entry name" value="Sig_transdc_resp-reg_receiver"/>
</dbReference>
<sequence length="233" mass="25152">MRLLLVEDSARLAALLGEAVREAGWRLDAVGTLAEAEAAIAATDFDLILLDLGLPDGDGLDLLRAIRRAADATPVLILTARGTVEERIAGLDAGADDYLVKPFHHREFLARCRAMLRRSPMTLQPVLVAGRLAYDPATALLTAGEETIALPPRERALCEALMRDIGRLVPRRRLETTLSDYDSELTANALDLAVSRLRRRLEGIGSGVEIATVRGLGYLMRECASDGATEGPT</sequence>
<dbReference type="Gene3D" id="3.40.50.2300">
    <property type="match status" value="1"/>
</dbReference>